<dbReference type="Pfam" id="PF00005">
    <property type="entry name" value="ABC_tran"/>
    <property type="match status" value="2"/>
</dbReference>
<dbReference type="InterPro" id="IPR043926">
    <property type="entry name" value="ABCG_dom"/>
</dbReference>
<dbReference type="InterPro" id="IPR050352">
    <property type="entry name" value="ABCG_transporters"/>
</dbReference>
<dbReference type="Pfam" id="PF19055">
    <property type="entry name" value="ABC2_membrane_7"/>
    <property type="match status" value="2"/>
</dbReference>
<dbReference type="GO" id="GO:0005524">
    <property type="term" value="F:ATP binding"/>
    <property type="evidence" value="ECO:0007669"/>
    <property type="project" value="UniProtKB-KW"/>
</dbReference>
<evidence type="ECO:0000256" key="6">
    <source>
        <dbReference type="ARBA" id="ARBA00022989"/>
    </source>
</evidence>
<evidence type="ECO:0000313" key="10">
    <source>
        <dbReference type="EMBL" id="OVF09447.1"/>
    </source>
</evidence>
<feature type="transmembrane region" description="Helical" evidence="8">
    <location>
        <begin position="1021"/>
        <end position="1041"/>
    </location>
</feature>
<dbReference type="InterPro" id="IPR027417">
    <property type="entry name" value="P-loop_NTPase"/>
</dbReference>
<evidence type="ECO:0000256" key="1">
    <source>
        <dbReference type="ARBA" id="ARBA00004141"/>
    </source>
</evidence>
<dbReference type="PROSITE" id="PS00211">
    <property type="entry name" value="ABC_TRANSPORTER_1"/>
    <property type="match status" value="1"/>
</dbReference>
<feature type="domain" description="ABC transporter" evidence="9">
    <location>
        <begin position="689"/>
        <end position="935"/>
    </location>
</feature>
<evidence type="ECO:0000259" key="9">
    <source>
        <dbReference type="PROSITE" id="PS50893"/>
    </source>
</evidence>
<keyword evidence="4" id="KW-0547">Nucleotide-binding</keyword>
<dbReference type="PANTHER" id="PTHR48041">
    <property type="entry name" value="ABC TRANSPORTER G FAMILY MEMBER 28"/>
    <property type="match status" value="1"/>
</dbReference>
<dbReference type="Proteomes" id="UP000195602">
    <property type="component" value="Unassembled WGS sequence"/>
</dbReference>
<organism evidence="10 11">
    <name type="scientific">Clavispora lusitaniae</name>
    <name type="common">Candida lusitaniae</name>
    <dbReference type="NCBI Taxonomy" id="36911"/>
    <lineage>
        <taxon>Eukaryota</taxon>
        <taxon>Fungi</taxon>
        <taxon>Dikarya</taxon>
        <taxon>Ascomycota</taxon>
        <taxon>Saccharomycotina</taxon>
        <taxon>Pichiomycetes</taxon>
        <taxon>Metschnikowiaceae</taxon>
        <taxon>Clavispora</taxon>
    </lineage>
</organism>
<evidence type="ECO:0000256" key="4">
    <source>
        <dbReference type="ARBA" id="ARBA00022741"/>
    </source>
</evidence>
<feature type="transmembrane region" description="Helical" evidence="8">
    <location>
        <begin position="611"/>
        <end position="629"/>
    </location>
</feature>
<dbReference type="InterPro" id="IPR017871">
    <property type="entry name" value="ABC_transporter-like_CS"/>
</dbReference>
<feature type="transmembrane region" description="Helical" evidence="8">
    <location>
        <begin position="1168"/>
        <end position="1188"/>
    </location>
</feature>
<feature type="transmembrane region" description="Helical" evidence="8">
    <location>
        <begin position="368"/>
        <end position="390"/>
    </location>
</feature>
<feature type="transmembrane region" description="Helical" evidence="8">
    <location>
        <begin position="1241"/>
        <end position="1265"/>
    </location>
</feature>
<comment type="subcellular location">
    <subcellularLocation>
        <location evidence="1">Membrane</location>
        <topology evidence="1">Multi-pass membrane protein</topology>
    </subcellularLocation>
</comment>
<dbReference type="AlphaFoldDB" id="A0AA91Q2A9"/>
<feature type="transmembrane region" description="Helical" evidence="8">
    <location>
        <begin position="1053"/>
        <end position="1073"/>
    </location>
</feature>
<feature type="transmembrane region" description="Helical" evidence="8">
    <location>
        <begin position="1132"/>
        <end position="1156"/>
    </location>
</feature>
<accession>A0AA91Q2A9</accession>
<dbReference type="Gene3D" id="3.40.50.300">
    <property type="entry name" value="P-loop containing nucleotide triphosphate hydrolases"/>
    <property type="match status" value="2"/>
</dbReference>
<keyword evidence="2" id="KW-0813">Transport</keyword>
<comment type="caution">
    <text evidence="10">The sequence shown here is derived from an EMBL/GenBank/DDBJ whole genome shotgun (WGS) entry which is preliminary data.</text>
</comment>
<sequence length="1271" mass="140117">MSLFAGSEALCVPPAQRVSLSSRNLTVSVKGRDSESGSTKILDNVSFDLAPSNMVAIMGGSGAGKTTLLNVLAQTTNINSPTLNFSGSVHYNVASGAEHPRISTAFMQQSDVFLPGLTLRETLDFQAQLRLPNATSAERKELIASLLSLLELDHRADEVVKTFTGTVSLSGGEQRRSSLAIQLLSKPQLLFLDEPTTGLDTTSALTLVSVLRKLASPEIGITIVLSIHQPRSEILSLFDNLCVLTRGGRTVYYGSLSESLAYFQDLGAKNLVTSFASSEPFEVFNRIMALSVKNSISLEKEIETSRLVDSLVAEWARRHQFSSDIPVDKQKKHFRANLDVFKSAQPLPLHREVYILAKRTGLLSLRDTGSLIALLGGAVVLAIVLGWMFYKPTPNLSGIRSITSVMYAVLEIIGFAPLTMEIERLWKHDGVFFLKEYREKYVSAPGFILSRRLAKFWVEDLPVSIIFSSIAYFMWGLRVGDNYNDSGDGSYFGIFFTVVLLVSLVAMSTAMLCFFLGSSFAISTLYSNIFYQIQNSGSGYFVNSKTMPVYVKWVKYIAYFWYGFGALTSNQYSDWQGKCPYPQDDERCFEYSGNYQLSVLGFPQHWVGAPIGYLVIWFVGFNLMAYGVVKLKNFDVAVAKQRKNTIGGEDENQAAALATELSTAGSADEKETVGANGVSIHVRNVELAVKVRESRFSLAKTGSRTLLHGINANFQQNAVNVIMGPSGGGKTTFLNYLASRLPKTSSFSSTGQIYFNGLQEVTTKDISRISAYVTQHDNLLISHLTVRETLYHQALLRLPVEEHKYIPSQIAYLLRQTGLVDCADTPVGSASVKGISGGEKRRVSIAIQLLSRPKILFLDEPTSGLDVATSASILVMLNKLAAAGTTIISSIHQPSKELFDNFDSMVLLARGGYVVYNGPTAGIGQYLASLGYPCPDSVNMADFVLDVVSTQLMETKEAAQARVEHLISKWSTQQLEKEAEPAVGTEIDLAKFSKKPTPFSVAFRTVCKRQLLVSYRAKDVMFARISQITLLAAVYALFFAPMKNSQEGVSNRLGIAQSVVNLYFCGLINNISLYPSERDIFHQEYKDGTYNSFVFSFAYLFVELPFEIIPSIFFAVLVVFGIGLPRTAGMFFAMFYSSLVCVNAGESLGIIFNSMIQHLGLVTNVLSNLFMVVIFMAGTMSLQMPGFFKAMNYLSPIKYVIQICINMSFKNQRFRCAEGVESCLMDTGEAVLKQYKMKADVATAFGALTACLVIYRIIAVFSTYVRAKWFV</sequence>
<evidence type="ECO:0000256" key="5">
    <source>
        <dbReference type="ARBA" id="ARBA00022840"/>
    </source>
</evidence>
<evidence type="ECO:0000256" key="3">
    <source>
        <dbReference type="ARBA" id="ARBA00022692"/>
    </source>
</evidence>
<feature type="domain" description="ABC transporter" evidence="9">
    <location>
        <begin position="20"/>
        <end position="272"/>
    </location>
</feature>
<evidence type="ECO:0000256" key="8">
    <source>
        <dbReference type="SAM" id="Phobius"/>
    </source>
</evidence>
<dbReference type="KEGG" id="clus:A9F13_05g02574"/>
<protein>
    <submittedName>
        <fullName evidence="10">ABC transporter ATP-binding protein/permease</fullName>
    </submittedName>
</protein>
<evidence type="ECO:0000256" key="2">
    <source>
        <dbReference type="ARBA" id="ARBA00022448"/>
    </source>
</evidence>
<dbReference type="GO" id="GO:0016887">
    <property type="term" value="F:ATP hydrolysis activity"/>
    <property type="evidence" value="ECO:0007669"/>
    <property type="project" value="InterPro"/>
</dbReference>
<dbReference type="PROSITE" id="PS50893">
    <property type="entry name" value="ABC_TRANSPORTER_2"/>
    <property type="match status" value="2"/>
</dbReference>
<dbReference type="GO" id="GO:0140359">
    <property type="term" value="F:ABC-type transporter activity"/>
    <property type="evidence" value="ECO:0007669"/>
    <property type="project" value="InterPro"/>
</dbReference>
<keyword evidence="3 8" id="KW-0812">Transmembrane</keyword>
<dbReference type="InterPro" id="IPR013525">
    <property type="entry name" value="ABC2_TM"/>
</dbReference>
<dbReference type="Pfam" id="PF01061">
    <property type="entry name" value="ABC2_membrane"/>
    <property type="match status" value="2"/>
</dbReference>
<dbReference type="InterPro" id="IPR003439">
    <property type="entry name" value="ABC_transporter-like_ATP-bd"/>
</dbReference>
<dbReference type="SUPFAM" id="SSF52540">
    <property type="entry name" value="P-loop containing nucleoside triphosphate hydrolases"/>
    <property type="match status" value="2"/>
</dbReference>
<keyword evidence="7 8" id="KW-0472">Membrane</keyword>
<evidence type="ECO:0000313" key="11">
    <source>
        <dbReference type="Proteomes" id="UP000195602"/>
    </source>
</evidence>
<feature type="transmembrane region" description="Helical" evidence="8">
    <location>
        <begin position="461"/>
        <end position="479"/>
    </location>
</feature>
<keyword evidence="6 8" id="KW-1133">Transmembrane helix</keyword>
<reference evidence="10 11" key="1">
    <citation type="submission" date="2017-04" db="EMBL/GenBank/DDBJ databases">
        <title>Draft genome of the yeast Clavispora lusitaniae type strain CBS 6936.</title>
        <authorList>
            <person name="Durrens P."/>
            <person name="Klopp C."/>
            <person name="Biteau N."/>
            <person name="Fitton-Ouhabi V."/>
            <person name="Dementhon K."/>
            <person name="Accoceberry I."/>
            <person name="Sherman D.J."/>
            <person name="Noel T."/>
        </authorList>
    </citation>
    <scope>NUCLEOTIDE SEQUENCE [LARGE SCALE GENOMIC DNA]</scope>
    <source>
        <strain evidence="10 11">CBS 6936</strain>
    </source>
</reference>
<dbReference type="EMBL" id="LYUB02000005">
    <property type="protein sequence ID" value="OVF09447.1"/>
    <property type="molecule type" value="Genomic_DNA"/>
</dbReference>
<gene>
    <name evidence="10" type="ORF">A9F13_05g02574</name>
</gene>
<dbReference type="InterPro" id="IPR003593">
    <property type="entry name" value="AAA+_ATPase"/>
</dbReference>
<keyword evidence="5 10" id="KW-0067">ATP-binding</keyword>
<feature type="transmembrane region" description="Helical" evidence="8">
    <location>
        <begin position="491"/>
        <end position="516"/>
    </location>
</feature>
<name>A0AA91Q2A9_CLALS</name>
<evidence type="ECO:0000256" key="7">
    <source>
        <dbReference type="ARBA" id="ARBA00023136"/>
    </source>
</evidence>
<feature type="transmembrane region" description="Helical" evidence="8">
    <location>
        <begin position="1093"/>
        <end position="1120"/>
    </location>
</feature>
<dbReference type="GO" id="GO:0016020">
    <property type="term" value="C:membrane"/>
    <property type="evidence" value="ECO:0007669"/>
    <property type="project" value="UniProtKB-SubCell"/>
</dbReference>
<proteinExistence type="predicted"/>
<dbReference type="SMART" id="SM00382">
    <property type="entry name" value="AAA"/>
    <property type="match status" value="2"/>
</dbReference>
<dbReference type="PANTHER" id="PTHR48041:SF119">
    <property type="entry name" value="ROA1P"/>
    <property type="match status" value="1"/>
</dbReference>